<organism evidence="1 2">
    <name type="scientific">Pseudomonas amygdali pv. ulmi</name>
    <dbReference type="NCBI Taxonomy" id="251720"/>
    <lineage>
        <taxon>Bacteria</taxon>
        <taxon>Pseudomonadati</taxon>
        <taxon>Pseudomonadota</taxon>
        <taxon>Gammaproteobacteria</taxon>
        <taxon>Pseudomonadales</taxon>
        <taxon>Pseudomonadaceae</taxon>
        <taxon>Pseudomonas</taxon>
        <taxon>Pseudomonas amygdali</taxon>
    </lineage>
</organism>
<protein>
    <submittedName>
        <fullName evidence="1">Transcriptional regulator, TetR family</fullName>
    </submittedName>
</protein>
<gene>
    <name evidence="1" type="ORF">ALO41_200198</name>
</gene>
<accession>A0A0Q0CTH3</accession>
<comment type="caution">
    <text evidence="1">The sequence shown here is derived from an EMBL/GenBank/DDBJ whole genome shotgun (WGS) entry which is preliminary data.</text>
</comment>
<dbReference type="OrthoDB" id="6884759at2"/>
<dbReference type="AlphaFoldDB" id="A0A0Q0CTH3"/>
<dbReference type="Proteomes" id="UP000050266">
    <property type="component" value="Unassembled WGS sequence"/>
</dbReference>
<dbReference type="EMBL" id="LJRQ01000195">
    <property type="protein sequence ID" value="KPZ12411.1"/>
    <property type="molecule type" value="Genomic_DNA"/>
</dbReference>
<name>A0A0Q0CTH3_PSEA0</name>
<proteinExistence type="predicted"/>
<reference evidence="1 2" key="1">
    <citation type="submission" date="2015-09" db="EMBL/GenBank/DDBJ databases">
        <title>Genome announcement of multiple Pseudomonas syringae strains.</title>
        <authorList>
            <person name="Thakur S."/>
            <person name="Wang P.W."/>
            <person name="Gong Y."/>
            <person name="Weir B.S."/>
            <person name="Guttman D.S."/>
        </authorList>
    </citation>
    <scope>NUCLEOTIDE SEQUENCE [LARGE SCALE GENOMIC DNA]</scope>
    <source>
        <strain evidence="1 2">ICMP3962</strain>
    </source>
</reference>
<dbReference type="RefSeq" id="WP_054097548.1">
    <property type="nucleotide sequence ID" value="NZ_LIHQ01000216.1"/>
</dbReference>
<sequence>MSRNKYTAEQKALLALPVILTPAAWDQAVHVDNPKSFSELAQRLAYTVKAAYHGLLTESQDKPAMFGFYRHLPSGEDRSHRHYLALHIQVVRKPTEPAYLLISLPNETV</sequence>
<evidence type="ECO:0000313" key="2">
    <source>
        <dbReference type="Proteomes" id="UP000050266"/>
    </source>
</evidence>
<dbReference type="PATRIC" id="fig|251720.4.peg.1959"/>
<evidence type="ECO:0000313" key="1">
    <source>
        <dbReference type="EMBL" id="KPZ12411.1"/>
    </source>
</evidence>